<keyword evidence="3" id="KW-1185">Reference proteome</keyword>
<reference evidence="2 3" key="1">
    <citation type="submission" date="2023-11" db="EMBL/GenBank/DDBJ databases">
        <title>Arctic aerobic anoxygenic photoheterotroph Sediminicoccus rosea KRV36 adapts its photosynthesis to long days of polar summer.</title>
        <authorList>
            <person name="Tomasch J."/>
            <person name="Kopejtka K."/>
            <person name="Bily T."/>
            <person name="Gardiner A.T."/>
            <person name="Gardian Z."/>
            <person name="Shivaramu S."/>
            <person name="Koblizek M."/>
            <person name="Engelhardt F."/>
            <person name="Kaftan D."/>
        </authorList>
    </citation>
    <scope>NUCLEOTIDE SEQUENCE [LARGE SCALE GENOMIC DNA]</scope>
    <source>
        <strain evidence="2 3">R-30</strain>
    </source>
</reference>
<accession>A0ABZ0PFA6</accession>
<dbReference type="RefSeq" id="WP_318648258.1">
    <property type="nucleotide sequence ID" value="NZ_CP137852.1"/>
</dbReference>
<gene>
    <name evidence="2" type="ORF">R9Z33_19660</name>
</gene>
<dbReference type="Proteomes" id="UP001305521">
    <property type="component" value="Chromosome"/>
</dbReference>
<protein>
    <submittedName>
        <fullName evidence="2">Cache domain-containing protein</fullName>
    </submittedName>
</protein>
<dbReference type="EMBL" id="CP137852">
    <property type="protein sequence ID" value="WPB84301.1"/>
    <property type="molecule type" value="Genomic_DNA"/>
</dbReference>
<feature type="region of interest" description="Disordered" evidence="1">
    <location>
        <begin position="234"/>
        <end position="255"/>
    </location>
</feature>
<evidence type="ECO:0000313" key="3">
    <source>
        <dbReference type="Proteomes" id="UP001305521"/>
    </source>
</evidence>
<evidence type="ECO:0000313" key="2">
    <source>
        <dbReference type="EMBL" id="WPB84301.1"/>
    </source>
</evidence>
<proteinExistence type="predicted"/>
<organism evidence="2 3">
    <name type="scientific">Sediminicoccus rosea</name>
    <dbReference type="NCBI Taxonomy" id="1225128"/>
    <lineage>
        <taxon>Bacteria</taxon>
        <taxon>Pseudomonadati</taxon>
        <taxon>Pseudomonadota</taxon>
        <taxon>Alphaproteobacteria</taxon>
        <taxon>Acetobacterales</taxon>
        <taxon>Roseomonadaceae</taxon>
        <taxon>Sediminicoccus</taxon>
    </lineage>
</organism>
<name>A0ABZ0PFA6_9PROT</name>
<sequence length="295" mass="31271">MKRLSILLVAVALGAGAVGWFSKGLSWNAERRVQAEAADRDLAERLARDATGRVSGFIDGIRLMMQAISTVTPVREFDHRPCTELLLAVRQGLPPQMVLGVSRGDGWLICSTAGTPERLVNVGRRSFFAQTYQQNEFFVSEWEAATQILRGGTLHFGQPIRSPAGTPIGVHGGAVGVTLLVDLLRPMALPQRAQIMLVDRLGNIVIHVRGDGIPAQDGGIPPAEPLRAVLPPFPMAAEPGQSGEGSPRLSRLTGAEGQPNMTVATTYVPGTKGALRLLVLVAAETVPGSGAAVVR</sequence>
<evidence type="ECO:0000256" key="1">
    <source>
        <dbReference type="SAM" id="MobiDB-lite"/>
    </source>
</evidence>
<dbReference type="Gene3D" id="3.30.450.20">
    <property type="entry name" value="PAS domain"/>
    <property type="match status" value="1"/>
</dbReference>